<protein>
    <submittedName>
        <fullName evidence="1">Uncharacterized protein</fullName>
    </submittedName>
</protein>
<gene>
    <name evidence="1" type="ORF">KDAU_59920</name>
</gene>
<dbReference type="RefSeq" id="WP_126601174.1">
    <property type="nucleotide sequence ID" value="NZ_BIFQ01000002.1"/>
</dbReference>
<accession>A0A401ZP80</accession>
<evidence type="ECO:0000313" key="1">
    <source>
        <dbReference type="EMBL" id="GCE08663.1"/>
    </source>
</evidence>
<proteinExistence type="predicted"/>
<evidence type="ECO:0000313" key="2">
    <source>
        <dbReference type="Proteomes" id="UP000287224"/>
    </source>
</evidence>
<comment type="caution">
    <text evidence="1">The sequence shown here is derived from an EMBL/GenBank/DDBJ whole genome shotgun (WGS) entry which is preliminary data.</text>
</comment>
<sequence length="79" mass="8859">MNLFGFWKRQSFGAPVEVIQAACDFYGTSPERVPAVKAEKLKALSDNVWVVKLNDKASAVVAYTPREKEHTITAPWYGE</sequence>
<organism evidence="1 2">
    <name type="scientific">Dictyobacter aurantiacus</name>
    <dbReference type="NCBI Taxonomy" id="1936993"/>
    <lineage>
        <taxon>Bacteria</taxon>
        <taxon>Bacillati</taxon>
        <taxon>Chloroflexota</taxon>
        <taxon>Ktedonobacteria</taxon>
        <taxon>Ktedonobacterales</taxon>
        <taxon>Dictyobacteraceae</taxon>
        <taxon>Dictyobacter</taxon>
    </lineage>
</organism>
<dbReference type="EMBL" id="BIFQ01000002">
    <property type="protein sequence ID" value="GCE08663.1"/>
    <property type="molecule type" value="Genomic_DNA"/>
</dbReference>
<reference evidence="2" key="1">
    <citation type="submission" date="2018-12" db="EMBL/GenBank/DDBJ databases">
        <title>Tengunoibacter tsumagoiensis gen. nov., sp. nov., Dictyobacter kobayashii sp. nov., D. alpinus sp. nov., and D. joshuensis sp. nov. and description of Dictyobacteraceae fam. nov. within the order Ktedonobacterales isolated from Tengu-no-mugimeshi.</title>
        <authorList>
            <person name="Wang C.M."/>
            <person name="Zheng Y."/>
            <person name="Sakai Y."/>
            <person name="Toyoda A."/>
            <person name="Minakuchi Y."/>
            <person name="Abe K."/>
            <person name="Yokota A."/>
            <person name="Yabe S."/>
        </authorList>
    </citation>
    <scope>NUCLEOTIDE SEQUENCE [LARGE SCALE GENOMIC DNA]</scope>
    <source>
        <strain evidence="2">S-27</strain>
    </source>
</reference>
<name>A0A401ZP80_9CHLR</name>
<dbReference type="AlphaFoldDB" id="A0A401ZP80"/>
<dbReference type="Proteomes" id="UP000287224">
    <property type="component" value="Unassembled WGS sequence"/>
</dbReference>
<keyword evidence="2" id="KW-1185">Reference proteome</keyword>
<dbReference type="OrthoDB" id="163457at2"/>